<evidence type="ECO:0000313" key="11">
    <source>
        <dbReference type="EMBL" id="AAP96605.1"/>
    </source>
</evidence>
<dbReference type="KEGG" id="hdu:HD_1874"/>
<gene>
    <name evidence="11" type="primary">ubiF</name>
    <name evidence="11" type="ordered locus">HD_1874</name>
</gene>
<organism evidence="11 12">
    <name type="scientific">Haemophilus ducreyi (strain 35000HP / ATCC 700724)</name>
    <dbReference type="NCBI Taxonomy" id="233412"/>
    <lineage>
        <taxon>Bacteria</taxon>
        <taxon>Pseudomonadati</taxon>
        <taxon>Pseudomonadota</taxon>
        <taxon>Gammaproteobacteria</taxon>
        <taxon>Pasteurellales</taxon>
        <taxon>Pasteurellaceae</taxon>
        <taxon>Haemophilus</taxon>
    </lineage>
</organism>
<dbReference type="FunFam" id="3.50.50.60:FF:000021">
    <property type="entry name" value="Ubiquinone biosynthesis monooxygenase COQ6"/>
    <property type="match status" value="1"/>
</dbReference>
<dbReference type="InterPro" id="IPR036188">
    <property type="entry name" value="FAD/NAD-bd_sf"/>
</dbReference>
<evidence type="ECO:0000256" key="1">
    <source>
        <dbReference type="ARBA" id="ARBA00001974"/>
    </source>
</evidence>
<feature type="transmembrane region" description="Helical" evidence="9">
    <location>
        <begin position="18"/>
        <end position="39"/>
    </location>
</feature>
<evidence type="ECO:0000259" key="10">
    <source>
        <dbReference type="Pfam" id="PF01494"/>
    </source>
</evidence>
<keyword evidence="5" id="KW-0274">FAD</keyword>
<proteinExistence type="inferred from homology"/>
<dbReference type="Proteomes" id="UP000001022">
    <property type="component" value="Chromosome"/>
</dbReference>
<evidence type="ECO:0000313" key="12">
    <source>
        <dbReference type="Proteomes" id="UP000001022"/>
    </source>
</evidence>
<dbReference type="Gene3D" id="3.50.50.60">
    <property type="entry name" value="FAD/NAD(P)-binding domain"/>
    <property type="match status" value="2"/>
</dbReference>
<dbReference type="STRING" id="233412.HD_1874"/>
<dbReference type="GO" id="GO:0110142">
    <property type="term" value="C:ubiquinone biosynthesis complex"/>
    <property type="evidence" value="ECO:0007669"/>
    <property type="project" value="UniProtKB-ARBA"/>
</dbReference>
<comment type="cofactor">
    <cofactor evidence="1">
        <name>FAD</name>
        <dbReference type="ChEBI" id="CHEBI:57692"/>
    </cofactor>
</comment>
<dbReference type="SUPFAM" id="SSF51905">
    <property type="entry name" value="FAD/NAD(P)-binding domain"/>
    <property type="match status" value="1"/>
</dbReference>
<dbReference type="EMBL" id="AE017143">
    <property type="protein sequence ID" value="AAP96605.1"/>
    <property type="molecule type" value="Genomic_DNA"/>
</dbReference>
<dbReference type="InterPro" id="IPR051205">
    <property type="entry name" value="UbiH/COQ6_monooxygenase"/>
</dbReference>
<dbReference type="UniPathway" id="UPA00232"/>
<protein>
    <submittedName>
        <fullName evidence="11">2-octaprenyl-3-methyl-6-methoxy-1,4-benzoquinol hydroxylase</fullName>
    </submittedName>
</protein>
<dbReference type="Pfam" id="PF01494">
    <property type="entry name" value="FAD_binding_3"/>
    <property type="match status" value="1"/>
</dbReference>
<comment type="similarity">
    <text evidence="3">Belongs to the UbiH/COQ6 family.</text>
</comment>
<evidence type="ECO:0000256" key="8">
    <source>
        <dbReference type="ARBA" id="ARBA00065734"/>
    </source>
</evidence>
<dbReference type="PANTHER" id="PTHR43876:SF10">
    <property type="entry name" value="3-DEMETHOXYUBIQUINOL 3-HYDROXYLASE"/>
    <property type="match status" value="1"/>
</dbReference>
<dbReference type="NCBIfam" id="TIGR01988">
    <property type="entry name" value="Ubi-OHases"/>
    <property type="match status" value="1"/>
</dbReference>
<dbReference type="GO" id="GO:0008682">
    <property type="term" value="F:3-demethoxyubiquinol 3-hydroxylase activity"/>
    <property type="evidence" value="ECO:0007669"/>
    <property type="project" value="TreeGrafter"/>
</dbReference>
<evidence type="ECO:0000256" key="6">
    <source>
        <dbReference type="ARBA" id="ARBA00023002"/>
    </source>
</evidence>
<dbReference type="eggNOG" id="COG0654">
    <property type="taxonomic scope" value="Bacteria"/>
</dbReference>
<dbReference type="HOGENOM" id="CLU_009665_8_3_6"/>
<keyword evidence="9" id="KW-0472">Membrane</keyword>
<accession>Q7VKM0</accession>
<evidence type="ECO:0000256" key="4">
    <source>
        <dbReference type="ARBA" id="ARBA00022630"/>
    </source>
</evidence>
<keyword evidence="9" id="KW-0812">Transmembrane</keyword>
<keyword evidence="7" id="KW-0503">Monooxygenase</keyword>
<evidence type="ECO:0000256" key="7">
    <source>
        <dbReference type="ARBA" id="ARBA00023033"/>
    </source>
</evidence>
<comment type="pathway">
    <text evidence="2">Cofactor biosynthesis; ubiquinone biosynthesis.</text>
</comment>
<evidence type="ECO:0000256" key="2">
    <source>
        <dbReference type="ARBA" id="ARBA00004749"/>
    </source>
</evidence>
<dbReference type="AlphaFoldDB" id="Q7VKM0"/>
<keyword evidence="12" id="KW-1185">Reference proteome</keyword>
<dbReference type="GO" id="GO:0006744">
    <property type="term" value="P:ubiquinone biosynthetic process"/>
    <property type="evidence" value="ECO:0007669"/>
    <property type="project" value="UniProtKB-UniPathway"/>
</dbReference>
<evidence type="ECO:0000256" key="5">
    <source>
        <dbReference type="ARBA" id="ARBA00022827"/>
    </source>
</evidence>
<dbReference type="InterPro" id="IPR002938">
    <property type="entry name" value="FAD-bd"/>
</dbReference>
<feature type="domain" description="FAD-binding" evidence="10">
    <location>
        <begin position="17"/>
        <end position="349"/>
    </location>
</feature>
<keyword evidence="4" id="KW-0285">Flavoprotein</keyword>
<evidence type="ECO:0000256" key="3">
    <source>
        <dbReference type="ARBA" id="ARBA00005349"/>
    </source>
</evidence>
<comment type="subunit">
    <text evidence="8">Component of the Ubi complex metabolon, which regroups five ubiquinone biosynthesis proteins (UbiE, UbiF, UbiG, UbiH and UbiI) and two accessory factors (UbiK and the lipid-binding protein UbiJ).</text>
</comment>
<evidence type="ECO:0000256" key="9">
    <source>
        <dbReference type="SAM" id="Phobius"/>
    </source>
</evidence>
<dbReference type="InterPro" id="IPR010971">
    <property type="entry name" value="UbiH/COQ6"/>
</dbReference>
<reference evidence="12" key="1">
    <citation type="submission" date="2003-06" db="EMBL/GenBank/DDBJ databases">
        <title>The complete genome sequence of Haemophilus ducreyi.</title>
        <authorList>
            <person name="Munson R.S. Jr."/>
            <person name="Ray W.C."/>
            <person name="Mahairas G."/>
            <person name="Sabo P."/>
            <person name="Mungur R."/>
            <person name="Johnson L."/>
            <person name="Nguyen D."/>
            <person name="Wang J."/>
            <person name="Forst C."/>
            <person name="Hood L."/>
        </authorList>
    </citation>
    <scope>NUCLEOTIDE SEQUENCE [LARGE SCALE GENOMIC DNA]</scope>
    <source>
        <strain evidence="12">35000HP / ATCC 700724</strain>
    </source>
</reference>
<keyword evidence="9" id="KW-1133">Transmembrane helix</keyword>
<keyword evidence="6" id="KW-0560">Oxidoreductase</keyword>
<dbReference type="GO" id="GO:0071949">
    <property type="term" value="F:FAD binding"/>
    <property type="evidence" value="ECO:0007669"/>
    <property type="project" value="InterPro"/>
</dbReference>
<dbReference type="PANTHER" id="PTHR43876">
    <property type="entry name" value="UBIQUINONE BIOSYNTHESIS MONOOXYGENASE COQ6, MITOCHONDRIAL"/>
    <property type="match status" value="1"/>
</dbReference>
<sequence>MIIGIIKSAREATMKKDVIIIGGGMVGAATALGLAKLGLNIALIEKKPLPLFQSDSAYDLRISAISIASVNLLAELGVWQQIQAMRVCRYDSLETWEVEGFSTRFTAEEIGLDTLGFMVENKLIQMSLWQALNLYSNCQQIVGFAELTAEYHSAGWTITVDDQTFSTSLIIAADGANSQVRHWAGIGLTSWQYRQHCLLATVKTALPTQSVTWQQFFPTGPRAFLPLADQNGCVVWYDAPQRIAELTQLSPEQLALTIMQNFPTRLGEIEVIQAGSFPLTRQHAQHYTHNGVVLIGDAAHTINPLAGQGVNLGFKDVKVLLEVIRQALEKGQSFADEQVLKQYQQQRKADNLIMQTSMDLFYKAFKSELFPVKVMRNLALMLAEKITPLKKQALKYAIGLK</sequence>
<dbReference type="PRINTS" id="PR00420">
    <property type="entry name" value="RNGMNOXGNASE"/>
</dbReference>
<name>Q7VKM0_HAEDU</name>